<feature type="domain" description="Thiostrepton-resistance methylase N-terminal" evidence="4">
    <location>
        <begin position="19"/>
        <end position="99"/>
    </location>
</feature>
<dbReference type="GO" id="GO:0032259">
    <property type="term" value="P:methylation"/>
    <property type="evidence" value="ECO:0007669"/>
    <property type="project" value="UniProtKB-KW"/>
</dbReference>
<dbReference type="RefSeq" id="WP_168913612.1">
    <property type="nucleotide sequence ID" value="NZ_JABACI010000004.1"/>
</dbReference>
<dbReference type="InterPro" id="IPR029026">
    <property type="entry name" value="tRNA_m1G_MTases_N"/>
</dbReference>
<dbReference type="InterPro" id="IPR006795">
    <property type="entry name" value="Thiostrepton-R_Mease_TSNR_N"/>
</dbReference>
<gene>
    <name evidence="5" type="ORF">HF576_15145</name>
</gene>
<dbReference type="InterPro" id="IPR051259">
    <property type="entry name" value="rRNA_Methyltransferase"/>
</dbReference>
<accession>A0ABX1KDR5</accession>
<organism evidence="5 6">
    <name type="scientific">Microbacterium salsuginis</name>
    <dbReference type="NCBI Taxonomy" id="2722803"/>
    <lineage>
        <taxon>Bacteria</taxon>
        <taxon>Bacillati</taxon>
        <taxon>Actinomycetota</taxon>
        <taxon>Actinomycetes</taxon>
        <taxon>Micrococcales</taxon>
        <taxon>Microbacteriaceae</taxon>
        <taxon>Microbacterium</taxon>
    </lineage>
</organism>
<keyword evidence="1 5" id="KW-0489">Methyltransferase</keyword>
<name>A0ABX1KDR5_9MICO</name>
<keyword evidence="6" id="KW-1185">Reference proteome</keyword>
<evidence type="ECO:0000256" key="1">
    <source>
        <dbReference type="ARBA" id="ARBA00022603"/>
    </source>
</evidence>
<dbReference type="InterPro" id="IPR001537">
    <property type="entry name" value="SpoU_MeTrfase"/>
</dbReference>
<evidence type="ECO:0000256" key="2">
    <source>
        <dbReference type="ARBA" id="ARBA00022679"/>
    </source>
</evidence>
<dbReference type="Gene3D" id="3.30.1330.30">
    <property type="match status" value="1"/>
</dbReference>
<dbReference type="SUPFAM" id="SSF75217">
    <property type="entry name" value="alpha/beta knot"/>
    <property type="match status" value="1"/>
</dbReference>
<proteinExistence type="predicted"/>
<dbReference type="PANTHER" id="PTHR43191:SF2">
    <property type="entry name" value="RRNA METHYLTRANSFERASE 3, MITOCHONDRIAL"/>
    <property type="match status" value="1"/>
</dbReference>
<evidence type="ECO:0000313" key="6">
    <source>
        <dbReference type="Proteomes" id="UP001429745"/>
    </source>
</evidence>
<dbReference type="GO" id="GO:0008168">
    <property type="term" value="F:methyltransferase activity"/>
    <property type="evidence" value="ECO:0007669"/>
    <property type="project" value="UniProtKB-KW"/>
</dbReference>
<reference evidence="5 6" key="1">
    <citation type="submission" date="2020-04" db="EMBL/GenBank/DDBJ databases">
        <title>CFH 90308 Microbacterium sp.</title>
        <authorList>
            <person name="Nie G."/>
            <person name="Ming H."/>
            <person name="Xia T."/>
        </authorList>
    </citation>
    <scope>NUCLEOTIDE SEQUENCE [LARGE SCALE GENOMIC DNA]</scope>
    <source>
        <strain evidence="5 6">CFH 90308</strain>
    </source>
</reference>
<dbReference type="InterPro" id="IPR029064">
    <property type="entry name" value="Ribosomal_eL30-like_sf"/>
</dbReference>
<keyword evidence="2" id="KW-0808">Transferase</keyword>
<dbReference type="EMBL" id="JABACI010000004">
    <property type="protein sequence ID" value="NLP85182.1"/>
    <property type="molecule type" value="Genomic_DNA"/>
</dbReference>
<sequence length="260" mass="27561">MAVIEASEQDLRSIRVALKAPARRTVVVDDLENIATAARSGVEIRAVFSTDEFEAPEALDLPVRRISRGRAAELFGNERLSRTFALAVAPASASLDDLRRRPGDIVVLDGVRLAGNIGAVVRTTVALGGAGVVLLDSGLPSIFDRRLVRASRGLIFALPTVTTSPHRLLSFLRSADLPLFVADSHGTMSVEDYARVGGRTAVAFGSERRGCSAILRAAAAGIVSISTSAEVDSLNVSVAAGIAMHARRHHNREDARVLAH</sequence>
<evidence type="ECO:0000259" key="4">
    <source>
        <dbReference type="Pfam" id="PF04705"/>
    </source>
</evidence>
<dbReference type="Proteomes" id="UP001429745">
    <property type="component" value="Unassembled WGS sequence"/>
</dbReference>
<dbReference type="Pfam" id="PF00588">
    <property type="entry name" value="SpoU_methylase"/>
    <property type="match status" value="1"/>
</dbReference>
<dbReference type="PANTHER" id="PTHR43191">
    <property type="entry name" value="RRNA METHYLTRANSFERASE 3"/>
    <property type="match status" value="1"/>
</dbReference>
<comment type="caution">
    <text evidence="5">The sequence shown here is derived from an EMBL/GenBank/DDBJ whole genome shotgun (WGS) entry which is preliminary data.</text>
</comment>
<dbReference type="Gene3D" id="3.40.1280.10">
    <property type="match status" value="1"/>
</dbReference>
<dbReference type="Pfam" id="PF04705">
    <property type="entry name" value="TSNR_N"/>
    <property type="match status" value="1"/>
</dbReference>
<evidence type="ECO:0000259" key="3">
    <source>
        <dbReference type="Pfam" id="PF00588"/>
    </source>
</evidence>
<evidence type="ECO:0000313" key="5">
    <source>
        <dbReference type="EMBL" id="NLP85182.1"/>
    </source>
</evidence>
<feature type="domain" description="tRNA/rRNA methyltransferase SpoU type" evidence="3">
    <location>
        <begin position="105"/>
        <end position="245"/>
    </location>
</feature>
<dbReference type="InterPro" id="IPR029028">
    <property type="entry name" value="Alpha/beta_knot_MTases"/>
</dbReference>
<protein>
    <submittedName>
        <fullName evidence="5">NshR/TsnR family 23S rRNA methyltransferase</fullName>
    </submittedName>
</protein>